<dbReference type="Gene3D" id="1.10.101.10">
    <property type="entry name" value="PGBD-like superfamily/PGBD"/>
    <property type="match status" value="1"/>
</dbReference>
<dbReference type="Pfam" id="PF01471">
    <property type="entry name" value="PG_binding_1"/>
    <property type="match status" value="1"/>
</dbReference>
<evidence type="ECO:0000259" key="1">
    <source>
        <dbReference type="Pfam" id="PF01471"/>
    </source>
</evidence>
<comment type="caution">
    <text evidence="2">The sequence shown here is derived from an EMBL/GenBank/DDBJ whole genome shotgun (WGS) entry which is preliminary data.</text>
</comment>
<name>A0A1Y1QKI4_9GAMM</name>
<dbReference type="Proteomes" id="UP000192491">
    <property type="component" value="Unassembled WGS sequence"/>
</dbReference>
<dbReference type="InterPro" id="IPR036366">
    <property type="entry name" value="PGBDSf"/>
</dbReference>
<evidence type="ECO:0000313" key="2">
    <source>
        <dbReference type="EMBL" id="OQX07671.1"/>
    </source>
</evidence>
<feature type="domain" description="Peptidoglycan binding-like" evidence="1">
    <location>
        <begin position="25"/>
        <end position="81"/>
    </location>
</feature>
<organism evidence="2 3">
    <name type="scientific">Thiothrix lacustris</name>
    <dbReference type="NCBI Taxonomy" id="525917"/>
    <lineage>
        <taxon>Bacteria</taxon>
        <taxon>Pseudomonadati</taxon>
        <taxon>Pseudomonadota</taxon>
        <taxon>Gammaproteobacteria</taxon>
        <taxon>Thiotrichales</taxon>
        <taxon>Thiotrichaceae</taxon>
        <taxon>Thiothrix</taxon>
    </lineage>
</organism>
<reference evidence="2 3" key="1">
    <citation type="submission" date="2017-01" db="EMBL/GenBank/DDBJ databases">
        <title>Novel large sulfur bacteria in the metagenomes of groundwater-fed chemosynthetic microbial mats in the Lake Huron basin.</title>
        <authorList>
            <person name="Sharrar A.M."/>
            <person name="Flood B.E."/>
            <person name="Bailey J.V."/>
            <person name="Jones D.S."/>
            <person name="Biddanda B."/>
            <person name="Ruberg S.A."/>
            <person name="Marcus D.N."/>
            <person name="Dick G.J."/>
        </authorList>
    </citation>
    <scope>NUCLEOTIDE SEQUENCE [LARGE SCALE GENOMIC DNA]</scope>
    <source>
        <strain evidence="2">A8</strain>
    </source>
</reference>
<gene>
    <name evidence="2" type="ORF">BWK73_27390</name>
</gene>
<evidence type="ECO:0000313" key="3">
    <source>
        <dbReference type="Proteomes" id="UP000192491"/>
    </source>
</evidence>
<dbReference type="InterPro" id="IPR002477">
    <property type="entry name" value="Peptidoglycan-bd-like"/>
</dbReference>
<sequence length="396" mass="43842">MAFQDSALRKAFPNGLQGEIVRGASGTGVVAVQYALGRLGHLHDLCDGKFGGNTETALKVYQRAVGLPITGKVDAALLTKLDSVVVRLDLRTPAMKAADPLAYLSDFRSLQMPEIRIVGTREIYNWSSPEIQAAYGKWVGSYWEVLKQNRVEADCKGMALFLMDQFRKQILQDRFISLTHPVRRGAVEKPWIVATRDKTRGFFNRSDSGTPANRAGYEAVKAVEKLDPQHSMLYGVAVHYPEVSAHHVARACTRVWDWSSASHNGGDTSKPEVPVNQLQPGHLIFIDHSGTGSFDHTVNVIKVERDSSNRTRKLVMAVGSFDDIRDNSSDTEPTNLGLINTYAEEVTVELDSNGRISSSIVTWSSEPDYIVKTRYSARTTLMEQKAGGKLFIGRWA</sequence>
<protein>
    <submittedName>
        <fullName evidence="2">Peptidoglycan-binding protein</fullName>
    </submittedName>
</protein>
<dbReference type="EMBL" id="MTEJ01000201">
    <property type="protein sequence ID" value="OQX07671.1"/>
    <property type="molecule type" value="Genomic_DNA"/>
</dbReference>
<dbReference type="SUPFAM" id="SSF47090">
    <property type="entry name" value="PGBD-like"/>
    <property type="match status" value="1"/>
</dbReference>
<dbReference type="InterPro" id="IPR036365">
    <property type="entry name" value="PGBD-like_sf"/>
</dbReference>
<accession>A0A1Y1QKI4</accession>
<dbReference type="AlphaFoldDB" id="A0A1Y1QKI4"/>
<proteinExistence type="predicted"/>